<dbReference type="PROSITE" id="PS00189">
    <property type="entry name" value="LIPOYL"/>
    <property type="match status" value="1"/>
</dbReference>
<keyword evidence="2" id="KW-0450">Lipoyl</keyword>
<evidence type="ECO:0000256" key="1">
    <source>
        <dbReference type="ARBA" id="ARBA00009249"/>
    </source>
</evidence>
<evidence type="ECO:0000313" key="5">
    <source>
        <dbReference type="Proteomes" id="UP001597261"/>
    </source>
</evidence>
<comment type="similarity">
    <text evidence="1">Belongs to the GcvH family.</text>
</comment>
<protein>
    <recommendedName>
        <fullName evidence="3">Lipoyl-binding domain-containing protein</fullName>
    </recommendedName>
</protein>
<evidence type="ECO:0000259" key="3">
    <source>
        <dbReference type="PROSITE" id="PS50968"/>
    </source>
</evidence>
<dbReference type="InterPro" id="IPR003016">
    <property type="entry name" value="2-oxoA_DH_lipoyl-BS"/>
</dbReference>
<dbReference type="PANTHER" id="PTHR11715:SF3">
    <property type="entry name" value="GLYCINE CLEAVAGE SYSTEM H PROTEIN-RELATED"/>
    <property type="match status" value="1"/>
</dbReference>
<dbReference type="CDD" id="cd06848">
    <property type="entry name" value="GCS_H"/>
    <property type="match status" value="1"/>
</dbReference>
<sequence>MTDQVWYGCAVPDDLLYDVGMNVWVRAEGDEVVLGMTDVAQTMGGRMVQITWRRVGRTFTRGRPLAVIESAKWVGPFPTPLTGELLAINEAAFEEDIAVANRDPYGAGWMARLRPSHMEDERSRLVDGRTAFEQYKAFIAEHDIRCYRCAD</sequence>
<gene>
    <name evidence="4" type="ORF">ACFSL4_13005</name>
</gene>
<dbReference type="Pfam" id="PF01597">
    <property type="entry name" value="GCV_H"/>
    <property type="match status" value="1"/>
</dbReference>
<dbReference type="InterPro" id="IPR000089">
    <property type="entry name" value="Biotin_lipoyl"/>
</dbReference>
<dbReference type="RefSeq" id="WP_381081864.1">
    <property type="nucleotide sequence ID" value="NZ_JBHUDX010000030.1"/>
</dbReference>
<accession>A0ABW4IP96</accession>
<reference evidence="5" key="1">
    <citation type="journal article" date="2019" name="Int. J. Syst. Evol. Microbiol.">
        <title>The Global Catalogue of Microorganisms (GCM) 10K type strain sequencing project: providing services to taxonomists for standard genome sequencing and annotation.</title>
        <authorList>
            <consortium name="The Broad Institute Genomics Platform"/>
            <consortium name="The Broad Institute Genome Sequencing Center for Infectious Disease"/>
            <person name="Wu L."/>
            <person name="Ma J."/>
        </authorList>
    </citation>
    <scope>NUCLEOTIDE SEQUENCE [LARGE SCALE GENOMIC DNA]</scope>
    <source>
        <strain evidence="5">CGMCC 1.12470</strain>
    </source>
</reference>
<name>A0ABW4IP96_9ACTN</name>
<feature type="domain" description="Lipoyl-binding" evidence="3">
    <location>
        <begin position="31"/>
        <end position="114"/>
    </location>
</feature>
<dbReference type="Gene3D" id="2.40.50.100">
    <property type="match status" value="1"/>
</dbReference>
<evidence type="ECO:0000256" key="2">
    <source>
        <dbReference type="ARBA" id="ARBA00022823"/>
    </source>
</evidence>
<dbReference type="EMBL" id="JBHUDX010000030">
    <property type="protein sequence ID" value="MFD1659104.1"/>
    <property type="molecule type" value="Genomic_DNA"/>
</dbReference>
<dbReference type="InterPro" id="IPR033753">
    <property type="entry name" value="GCV_H/Fam206"/>
</dbReference>
<dbReference type="PROSITE" id="PS50968">
    <property type="entry name" value="BIOTINYL_LIPOYL"/>
    <property type="match status" value="1"/>
</dbReference>
<dbReference type="InterPro" id="IPR002930">
    <property type="entry name" value="GCV_H"/>
</dbReference>
<dbReference type="InterPro" id="IPR011053">
    <property type="entry name" value="Single_hybrid_motif"/>
</dbReference>
<dbReference type="PANTHER" id="PTHR11715">
    <property type="entry name" value="GLYCINE CLEAVAGE SYSTEM H PROTEIN"/>
    <property type="match status" value="1"/>
</dbReference>
<evidence type="ECO:0000313" key="4">
    <source>
        <dbReference type="EMBL" id="MFD1659104.1"/>
    </source>
</evidence>
<proteinExistence type="inferred from homology"/>
<dbReference type="Proteomes" id="UP001597261">
    <property type="component" value="Unassembled WGS sequence"/>
</dbReference>
<comment type="caution">
    <text evidence="4">The sequence shown here is derived from an EMBL/GenBank/DDBJ whole genome shotgun (WGS) entry which is preliminary data.</text>
</comment>
<dbReference type="SUPFAM" id="SSF51230">
    <property type="entry name" value="Single hybrid motif"/>
    <property type="match status" value="1"/>
</dbReference>
<organism evidence="4 5">
    <name type="scientific">Streptomyces caeni</name>
    <dbReference type="NCBI Taxonomy" id="2307231"/>
    <lineage>
        <taxon>Bacteria</taxon>
        <taxon>Bacillati</taxon>
        <taxon>Actinomycetota</taxon>
        <taxon>Actinomycetes</taxon>
        <taxon>Kitasatosporales</taxon>
        <taxon>Streptomycetaceae</taxon>
        <taxon>Streptomyces</taxon>
    </lineage>
</organism>
<keyword evidence="5" id="KW-1185">Reference proteome</keyword>